<dbReference type="CDD" id="cd06550">
    <property type="entry name" value="TM_ABC_iron-siderophores_like"/>
    <property type="match status" value="1"/>
</dbReference>
<dbReference type="Proteomes" id="UP000031829">
    <property type="component" value="Chromosome"/>
</dbReference>
<dbReference type="HOGENOM" id="CLU_013016_0_2_9"/>
<dbReference type="PANTHER" id="PTHR30472">
    <property type="entry name" value="FERRIC ENTEROBACTIN TRANSPORT SYSTEM PERMEASE PROTEIN"/>
    <property type="match status" value="1"/>
</dbReference>
<evidence type="ECO:0000256" key="6">
    <source>
        <dbReference type="ARBA" id="ARBA00022989"/>
    </source>
</evidence>
<dbReference type="AlphaFoldDB" id="A0A0B6AIT0"/>
<dbReference type="FunFam" id="1.10.3470.10:FF:000001">
    <property type="entry name" value="Vitamin B12 ABC transporter permease BtuC"/>
    <property type="match status" value="1"/>
</dbReference>
<keyword evidence="7" id="KW-0472">Membrane</keyword>
<dbReference type="GO" id="GO:0022857">
    <property type="term" value="F:transmembrane transporter activity"/>
    <property type="evidence" value="ECO:0007669"/>
    <property type="project" value="InterPro"/>
</dbReference>
<keyword evidence="5" id="KW-0812">Transmembrane</keyword>
<dbReference type="GO" id="GO:0005886">
    <property type="term" value="C:plasma membrane"/>
    <property type="evidence" value="ECO:0007669"/>
    <property type="project" value="UniProtKB-SubCell"/>
</dbReference>
<dbReference type="InterPro" id="IPR037294">
    <property type="entry name" value="ABC_BtuC-like"/>
</dbReference>
<dbReference type="KEGG" id="bmeg:BG04_5464"/>
<proteinExistence type="inferred from homology"/>
<evidence type="ECO:0000256" key="7">
    <source>
        <dbReference type="ARBA" id="ARBA00023136"/>
    </source>
</evidence>
<evidence type="ECO:0000313" key="8">
    <source>
        <dbReference type="EMBL" id="AJI24810.1"/>
    </source>
</evidence>
<comment type="similarity">
    <text evidence="2">Belongs to the binding-protein-dependent transport system permease family. FecCD subfamily.</text>
</comment>
<evidence type="ECO:0000256" key="2">
    <source>
        <dbReference type="ARBA" id="ARBA00007935"/>
    </source>
</evidence>
<dbReference type="GO" id="GO:0033214">
    <property type="term" value="P:siderophore-iron import into cell"/>
    <property type="evidence" value="ECO:0007669"/>
    <property type="project" value="TreeGrafter"/>
</dbReference>
<keyword evidence="6" id="KW-1133">Transmembrane helix</keyword>
<organism evidence="8 9">
    <name type="scientific">Priestia megaterium (strain ATCC 14581 / DSM 32 / CCUG 1817 / JCM 2506 / NBRC 15308 / NCIMB 9376 / NCTC 10342 / NRRL B-14308 / VKM B-512 / Ford 19)</name>
    <name type="common">Bacillus megaterium</name>
    <dbReference type="NCBI Taxonomy" id="1348623"/>
    <lineage>
        <taxon>Bacteria</taxon>
        <taxon>Bacillati</taxon>
        <taxon>Bacillota</taxon>
        <taxon>Bacilli</taxon>
        <taxon>Bacillales</taxon>
        <taxon>Bacillaceae</taxon>
        <taxon>Priestia</taxon>
    </lineage>
</organism>
<dbReference type="Gene3D" id="1.10.3470.10">
    <property type="entry name" value="ABC transporter involved in vitamin B12 uptake, BtuC"/>
    <property type="match status" value="1"/>
</dbReference>
<evidence type="ECO:0000256" key="3">
    <source>
        <dbReference type="ARBA" id="ARBA00022448"/>
    </source>
</evidence>
<keyword evidence="4" id="KW-1003">Cell membrane</keyword>
<reference evidence="8 9" key="1">
    <citation type="journal article" date="2015" name="Genome Announc.">
        <title>Complete genome sequences for 35 biothreat assay-relevant bacillus species.</title>
        <authorList>
            <person name="Johnson S.L."/>
            <person name="Daligault H.E."/>
            <person name="Davenport K.W."/>
            <person name="Jaissle J."/>
            <person name="Frey K.G."/>
            <person name="Ladner J.T."/>
            <person name="Broomall S.M."/>
            <person name="Bishop-Lilly K.A."/>
            <person name="Bruce D.C."/>
            <person name="Gibbons H.S."/>
            <person name="Coyne S.R."/>
            <person name="Lo C.C."/>
            <person name="Meincke L."/>
            <person name="Munk A.C."/>
            <person name="Koroleva G.I."/>
            <person name="Rosenzweig C.N."/>
            <person name="Palacios G.F."/>
            <person name="Redden C.L."/>
            <person name="Minogue T.D."/>
            <person name="Chain P.S."/>
        </authorList>
    </citation>
    <scope>NUCLEOTIDE SEQUENCE [LARGE SCALE GENOMIC DNA]</scope>
    <source>
        <strain evidence="9">ATCC 14581 / DSM 32 / JCM 2506 / NBRC 15308 / NCIMB 9376 / NCTC 10342 / NRRL B-14308 / VKM B-512</strain>
    </source>
</reference>
<dbReference type="Pfam" id="PF01032">
    <property type="entry name" value="FecCD"/>
    <property type="match status" value="1"/>
</dbReference>
<dbReference type="InterPro" id="IPR000522">
    <property type="entry name" value="ABC_transptr_permease_BtuC"/>
</dbReference>
<evidence type="ECO:0000256" key="4">
    <source>
        <dbReference type="ARBA" id="ARBA00022475"/>
    </source>
</evidence>
<name>A0A0B6AIT0_PRIM2</name>
<evidence type="ECO:0000256" key="5">
    <source>
        <dbReference type="ARBA" id="ARBA00022692"/>
    </source>
</evidence>
<dbReference type="EMBL" id="CP009920">
    <property type="protein sequence ID" value="AJI24810.1"/>
    <property type="molecule type" value="Genomic_DNA"/>
</dbReference>
<evidence type="ECO:0000313" key="9">
    <source>
        <dbReference type="Proteomes" id="UP000031829"/>
    </source>
</evidence>
<dbReference type="RefSeq" id="WP_034650919.1">
    <property type="nucleotide sequence ID" value="NZ_BCVB01000011.1"/>
</dbReference>
<comment type="subcellular location">
    <subcellularLocation>
        <location evidence="1">Cell membrane</location>
        <topology evidence="1">Multi-pass membrane protein</topology>
    </subcellularLocation>
</comment>
<sequence length="352" mass="37782">MIFKRIFFNKVSILYIVSLFIVCTSVIMGVFIGTVSLTVGDTIKIIIGHLTGLSLYHGPENMDLIIWQIRFPRVLVAFLVGASLSIAGAAFQGLLRNSLADPYTIGVSSGATLGSVMAIYFHWSIFGLSIFTLPVVGIVSGFITLLLVFGITKLASGNLANETIILAGIILSSFMSALISLIVALSPEEDVRQVLYWLMGSVSMRGWSHIQILGPFFLIGTIMLLLHVKELNGLAFGDQSAQFMGIDVKKKKRMILIGASVLTGAAVSVSGAIGFVGLVIPHVVRLVAGANHKHVLPLSILIGGSYLVLADLLARTILEPRELPIGVVTALIGSPIFTLLLVKERMRKRGIS</sequence>
<gene>
    <name evidence="8" type="ORF">BG04_5464</name>
</gene>
<accession>A0A0B6AIT0</accession>
<protein>
    <submittedName>
        <fullName evidence="8">FecCD transport family protein</fullName>
    </submittedName>
</protein>
<dbReference type="SUPFAM" id="SSF81345">
    <property type="entry name" value="ABC transporter involved in vitamin B12 uptake, BtuC"/>
    <property type="match status" value="1"/>
</dbReference>
<keyword evidence="3" id="KW-0813">Transport</keyword>
<evidence type="ECO:0000256" key="1">
    <source>
        <dbReference type="ARBA" id="ARBA00004651"/>
    </source>
</evidence>
<dbReference type="PANTHER" id="PTHR30472:SF25">
    <property type="entry name" value="ABC TRANSPORTER PERMEASE PROTEIN MJ0876-RELATED"/>
    <property type="match status" value="1"/>
</dbReference>
<dbReference type="GeneID" id="93643410"/>